<evidence type="ECO:0000313" key="1">
    <source>
        <dbReference type="EMBL" id="KNY26942.1"/>
    </source>
</evidence>
<dbReference type="AlphaFoldDB" id="A0A0L6JNL3"/>
<evidence type="ECO:0000313" key="2">
    <source>
        <dbReference type="Proteomes" id="UP000036923"/>
    </source>
</evidence>
<dbReference type="RefSeq" id="WP_242853211.1">
    <property type="nucleotide sequence ID" value="NZ_JQKC01000057.1"/>
</dbReference>
<keyword evidence="2" id="KW-1185">Reference proteome</keyword>
<sequence precursor="true">MCFIDDFSSSIAADELIEQGIFNNPEFIAKQDTLKQLDDVDIDIGFETFNEIDFELEIDKSEDLER</sequence>
<dbReference type="Proteomes" id="UP000036923">
    <property type="component" value="Unassembled WGS sequence"/>
</dbReference>
<proteinExistence type="predicted"/>
<comment type="caution">
    <text evidence="1">The sequence shown here is derived from an EMBL/GenBank/DDBJ whole genome shotgun (WGS) entry which is preliminary data.</text>
</comment>
<reference evidence="2" key="1">
    <citation type="submission" date="2015-07" db="EMBL/GenBank/DDBJ databases">
        <title>Near-Complete Genome Sequence of the Cellulolytic Bacterium Bacteroides (Pseudobacteroides) cellulosolvens ATCC 35603.</title>
        <authorList>
            <person name="Dassa B."/>
            <person name="Utturkar S.M."/>
            <person name="Klingeman D.M."/>
            <person name="Hurt R.A."/>
            <person name="Keller M."/>
            <person name="Xu J."/>
            <person name="Reddy Y.H.K."/>
            <person name="Borovok I."/>
            <person name="Grinberg I.R."/>
            <person name="Lamed R."/>
            <person name="Zhivin O."/>
            <person name="Bayer E.A."/>
            <person name="Brown S.D."/>
        </authorList>
    </citation>
    <scope>NUCLEOTIDE SEQUENCE [LARGE SCALE GENOMIC DNA]</scope>
    <source>
        <strain evidence="2">DSM 2933</strain>
    </source>
</reference>
<name>A0A0L6JNL3_9FIRM</name>
<gene>
    <name evidence="1" type="ORF">Bccel_2207</name>
</gene>
<dbReference type="STRING" id="398512.Bccel_2207"/>
<organism evidence="1 2">
    <name type="scientific">Pseudobacteroides cellulosolvens ATCC 35603 = DSM 2933</name>
    <dbReference type="NCBI Taxonomy" id="398512"/>
    <lineage>
        <taxon>Bacteria</taxon>
        <taxon>Bacillati</taxon>
        <taxon>Bacillota</taxon>
        <taxon>Clostridia</taxon>
        <taxon>Eubacteriales</taxon>
        <taxon>Oscillospiraceae</taxon>
        <taxon>Pseudobacteroides</taxon>
    </lineage>
</organism>
<dbReference type="EMBL" id="LGTC01000001">
    <property type="protein sequence ID" value="KNY26942.1"/>
    <property type="molecule type" value="Genomic_DNA"/>
</dbReference>
<protein>
    <submittedName>
        <fullName evidence="1">Uncharacterized protein</fullName>
    </submittedName>
</protein>
<accession>A0A0L6JNL3</accession>